<dbReference type="InterPro" id="IPR050207">
    <property type="entry name" value="Trans_regulatory_Fis"/>
</dbReference>
<dbReference type="PANTHER" id="PTHR47918:SF1">
    <property type="entry name" value="DNA-BINDING PROTEIN FIS"/>
    <property type="match status" value="1"/>
</dbReference>
<reference evidence="5 6" key="1">
    <citation type="submission" date="2021-06" db="EMBL/GenBank/DDBJ databases">
        <title>Rheinheimera indica sp. nov., isolated from deep-sea sediment.</title>
        <authorList>
            <person name="Wang Z."/>
            <person name="Zhang X.-Y."/>
        </authorList>
    </citation>
    <scope>NUCLEOTIDE SEQUENCE [LARGE SCALE GENOMIC DNA]</scope>
    <source>
        <strain evidence="5 6">SM2107</strain>
    </source>
</reference>
<dbReference type="SUPFAM" id="SSF46689">
    <property type="entry name" value="Homeodomain-like"/>
    <property type="match status" value="1"/>
</dbReference>
<dbReference type="PRINTS" id="PR01590">
    <property type="entry name" value="HTHFIS"/>
</dbReference>
<dbReference type="InterPro" id="IPR009057">
    <property type="entry name" value="Homeodomain-like_sf"/>
</dbReference>
<proteinExistence type="inferred from homology"/>
<sequence>MTNAHVQTQEKPQALSNAVQKAVANYLQQLNGQDVNDLYELVLSELERPLLEEVMKYTRGNQTRAANLMGINRGTLRKKLKQYGMS</sequence>
<dbReference type="Pfam" id="PF02954">
    <property type="entry name" value="HTH_8"/>
    <property type="match status" value="1"/>
</dbReference>
<evidence type="ECO:0000313" key="6">
    <source>
        <dbReference type="Proteomes" id="UP000704611"/>
    </source>
</evidence>
<dbReference type="GO" id="GO:0003677">
    <property type="term" value="F:DNA binding"/>
    <property type="evidence" value="ECO:0007669"/>
    <property type="project" value="UniProtKB-KW"/>
</dbReference>
<dbReference type="PIRSF" id="PIRSF002097">
    <property type="entry name" value="DNA-binding_Fis"/>
    <property type="match status" value="1"/>
</dbReference>
<evidence type="ECO:0000256" key="2">
    <source>
        <dbReference type="ARBA" id="ARBA00023125"/>
    </source>
</evidence>
<organism evidence="5 6">
    <name type="scientific">Arsukibacterium indicum</name>
    <dbReference type="NCBI Taxonomy" id="2848612"/>
    <lineage>
        <taxon>Bacteria</taxon>
        <taxon>Pseudomonadati</taxon>
        <taxon>Pseudomonadota</taxon>
        <taxon>Gammaproteobacteria</taxon>
        <taxon>Chromatiales</taxon>
        <taxon>Chromatiaceae</taxon>
        <taxon>Arsukibacterium</taxon>
    </lineage>
</organism>
<dbReference type="InterPro" id="IPR005412">
    <property type="entry name" value="Fis_DNA-bd"/>
</dbReference>
<dbReference type="InterPro" id="IPR002197">
    <property type="entry name" value="HTH_Fis"/>
</dbReference>
<name>A0ABS6MPN6_9GAMM</name>
<gene>
    <name evidence="5" type="primary">fis</name>
    <name evidence="5" type="ORF">KQY15_16825</name>
</gene>
<comment type="caution">
    <text evidence="5">The sequence shown here is derived from an EMBL/GenBank/DDBJ whole genome shotgun (WGS) entry which is preliminary data.</text>
</comment>
<keyword evidence="2 5" id="KW-0238">DNA-binding</keyword>
<dbReference type="PANTHER" id="PTHR47918">
    <property type="entry name" value="DNA-BINDING PROTEIN FIS"/>
    <property type="match status" value="1"/>
</dbReference>
<keyword evidence="6" id="KW-1185">Reference proteome</keyword>
<comment type="similarity">
    <text evidence="1">Belongs to the transcriptional regulatory Fis family.</text>
</comment>
<evidence type="ECO:0000256" key="1">
    <source>
        <dbReference type="ARBA" id="ARBA00008559"/>
    </source>
</evidence>
<feature type="domain" description="DNA binding HTH" evidence="4">
    <location>
        <begin position="43"/>
        <end position="83"/>
    </location>
</feature>
<dbReference type="PRINTS" id="PR01591">
    <property type="entry name" value="DNABINDNGFIS"/>
</dbReference>
<accession>A0ABS6MPN6</accession>
<evidence type="ECO:0000313" key="5">
    <source>
        <dbReference type="EMBL" id="MBV2130762.1"/>
    </source>
</evidence>
<dbReference type="Gene3D" id="1.10.10.60">
    <property type="entry name" value="Homeodomain-like"/>
    <property type="match status" value="1"/>
</dbReference>
<dbReference type="EMBL" id="JAHRID010000009">
    <property type="protein sequence ID" value="MBV2130762.1"/>
    <property type="molecule type" value="Genomic_DNA"/>
</dbReference>
<evidence type="ECO:0000256" key="3">
    <source>
        <dbReference type="ARBA" id="ARBA00029540"/>
    </source>
</evidence>
<evidence type="ECO:0000259" key="4">
    <source>
        <dbReference type="Pfam" id="PF02954"/>
    </source>
</evidence>
<dbReference type="Proteomes" id="UP000704611">
    <property type="component" value="Unassembled WGS sequence"/>
</dbReference>
<dbReference type="NCBIfam" id="NF001659">
    <property type="entry name" value="PRK00430.1"/>
    <property type="match status" value="1"/>
</dbReference>
<protein>
    <recommendedName>
        <fullName evidence="3">Putative Fis-like DNA-binding protein</fullName>
    </recommendedName>
</protein>